<keyword evidence="1" id="KW-0175">Coiled coil</keyword>
<gene>
    <name evidence="4" type="primary">LOC105851219</name>
</gene>
<feature type="region of interest" description="Disordered" evidence="2">
    <location>
        <begin position="184"/>
        <end position="208"/>
    </location>
</feature>
<feature type="coiled-coil region" evidence="1">
    <location>
        <begin position="58"/>
        <end position="124"/>
    </location>
</feature>
<evidence type="ECO:0000256" key="1">
    <source>
        <dbReference type="SAM" id="Coils"/>
    </source>
</evidence>
<dbReference type="AlphaFoldDB" id="A0A1S3DUW6"/>
<dbReference type="Proteomes" id="UP000087171">
    <property type="component" value="Unplaced"/>
</dbReference>
<evidence type="ECO:0000256" key="2">
    <source>
        <dbReference type="SAM" id="MobiDB-lite"/>
    </source>
</evidence>
<dbReference type="RefSeq" id="XP_012567282.1">
    <property type="nucleotide sequence ID" value="XM_012711828.1"/>
</dbReference>
<protein>
    <submittedName>
        <fullName evidence="4">WEB family protein At1g65010, chloroplastic</fullName>
    </submittedName>
</protein>
<sequence length="318" mass="36632">MISHKEWLMDIDTSRRIKIRYVDDRTLEAEGADNIVIKRRNGKTTENDVLHAESKEEGLELQNQLNTTQEDLKKTKEQILQAEKEKVKAIDELKEAQKVVEEANEKLREALVAQKLANEESEIEKFQKKHFKEIGIEVVSSDDDSTQCSSAFVDTVAVDLELHKSYLSSHSSIEEIKQATSSSLEFQSSELNTDEDSSEDESMTNDLIKSSKAERERILVNEVLEPTTRFIKENDVSNVEFKSTIHDYVDRDDEKVPELVHIVEVDGLGSDEVVSNDKVLKKYKKDKKDNVDKVKEAKRKKLELRESVKNQERSWFKC</sequence>
<dbReference type="STRING" id="3827.A0A1S3DUW6"/>
<name>A0A1S3DUW6_CICAR</name>
<proteinExistence type="predicted"/>
<feature type="compositionally biased region" description="Acidic residues" evidence="2">
    <location>
        <begin position="192"/>
        <end position="203"/>
    </location>
</feature>
<accession>A0A1S3DUW6</accession>
<reference evidence="4" key="1">
    <citation type="submission" date="2025-08" db="UniProtKB">
        <authorList>
            <consortium name="RefSeq"/>
        </authorList>
    </citation>
    <scope>IDENTIFICATION</scope>
    <source>
        <tissue evidence="4">Etiolated seedlings</tissue>
    </source>
</reference>
<organism evidence="3 4">
    <name type="scientific">Cicer arietinum</name>
    <name type="common">Chickpea</name>
    <name type="synonym">Garbanzo</name>
    <dbReference type="NCBI Taxonomy" id="3827"/>
    <lineage>
        <taxon>Eukaryota</taxon>
        <taxon>Viridiplantae</taxon>
        <taxon>Streptophyta</taxon>
        <taxon>Embryophyta</taxon>
        <taxon>Tracheophyta</taxon>
        <taxon>Spermatophyta</taxon>
        <taxon>Magnoliopsida</taxon>
        <taxon>eudicotyledons</taxon>
        <taxon>Gunneridae</taxon>
        <taxon>Pentapetalae</taxon>
        <taxon>rosids</taxon>
        <taxon>fabids</taxon>
        <taxon>Fabales</taxon>
        <taxon>Fabaceae</taxon>
        <taxon>Papilionoideae</taxon>
        <taxon>50 kb inversion clade</taxon>
        <taxon>NPAAA clade</taxon>
        <taxon>Hologalegina</taxon>
        <taxon>IRL clade</taxon>
        <taxon>Cicereae</taxon>
        <taxon>Cicer</taxon>
    </lineage>
</organism>
<feature type="coiled-coil region" evidence="1">
    <location>
        <begin position="280"/>
        <end position="314"/>
    </location>
</feature>
<evidence type="ECO:0000313" key="3">
    <source>
        <dbReference type="Proteomes" id="UP000087171"/>
    </source>
</evidence>
<evidence type="ECO:0000313" key="4">
    <source>
        <dbReference type="RefSeq" id="XP_012567282.1"/>
    </source>
</evidence>
<keyword evidence="3" id="KW-1185">Reference proteome</keyword>